<dbReference type="InterPro" id="IPR047650">
    <property type="entry name" value="Transpos_IS110"/>
</dbReference>
<dbReference type="GO" id="GO:0004803">
    <property type="term" value="F:transposase activity"/>
    <property type="evidence" value="ECO:0007669"/>
    <property type="project" value="InterPro"/>
</dbReference>
<organism evidence="4">
    <name type="scientific">uncultured prokaryote</name>
    <dbReference type="NCBI Taxonomy" id="198431"/>
    <lineage>
        <taxon>unclassified sequences</taxon>
        <taxon>environmental samples</taxon>
    </lineage>
</organism>
<dbReference type="InterPro" id="IPR002525">
    <property type="entry name" value="Transp_IS110-like_N"/>
</dbReference>
<reference evidence="4" key="1">
    <citation type="submission" date="2015-06" db="EMBL/GenBank/DDBJ databases">
        <authorList>
            <person name="Joergensen T."/>
        </authorList>
    </citation>
    <scope>NUCLEOTIDE SEQUENCE</scope>
    <source>
        <strain evidence="4">RGFK0818</strain>
    </source>
</reference>
<evidence type="ECO:0000313" key="4">
    <source>
        <dbReference type="EMBL" id="CRY95910.1"/>
    </source>
</evidence>
<dbReference type="Pfam" id="PF02371">
    <property type="entry name" value="Transposase_20"/>
    <property type="match status" value="1"/>
</dbReference>
<reference evidence="4" key="2">
    <citation type="submission" date="2015-07" db="EMBL/GenBank/DDBJ databases">
        <title>Plasmids, circular viruses and viroids from rat gut.</title>
        <authorList>
            <person name="Jorgensen T.J."/>
            <person name="Hansen M.A."/>
            <person name="Xu Z."/>
            <person name="Tabak M.A."/>
            <person name="Sorensen S.J."/>
            <person name="Hansen L.H."/>
        </authorList>
    </citation>
    <scope>NUCLEOTIDE SEQUENCE</scope>
    <source>
        <strain evidence="4">RGFK0818</strain>
    </source>
</reference>
<protein>
    <submittedName>
        <fullName evidence="4">Uncharacterized protein</fullName>
    </submittedName>
</protein>
<evidence type="ECO:0000259" key="3">
    <source>
        <dbReference type="Pfam" id="PF02371"/>
    </source>
</evidence>
<proteinExistence type="predicted"/>
<feature type="domain" description="Transposase IS116/IS110/IS902 C-terminal" evidence="3">
    <location>
        <begin position="262"/>
        <end position="344"/>
    </location>
</feature>
<dbReference type="AlphaFoldDB" id="A0A0H5Q3D6"/>
<dbReference type="NCBIfam" id="NF033542">
    <property type="entry name" value="transpos_IS110"/>
    <property type="match status" value="1"/>
</dbReference>
<dbReference type="PANTHER" id="PTHR33055">
    <property type="entry name" value="TRANSPOSASE FOR INSERTION SEQUENCE ELEMENT IS1111A"/>
    <property type="match status" value="1"/>
</dbReference>
<dbReference type="GO" id="GO:0003677">
    <property type="term" value="F:DNA binding"/>
    <property type="evidence" value="ECO:0007669"/>
    <property type="project" value="InterPro"/>
</dbReference>
<dbReference type="InterPro" id="IPR003346">
    <property type="entry name" value="Transposase_20"/>
</dbReference>
<accession>A0A0H5Q3D6</accession>
<sequence>MAKVKPMDVTLPIACGVDVHKSFIVAVVCDASDPLHPAYFKKRFSTFTNDLIRFDHWLLEHDCRHVCMESTGKYWIPVFNVLESDMEEVRIVNPKWVKAVRDEKDDDKDAMWIVNKYRQGETKKSFIPDWTIRKLRELTRLRTKYVQQCTQEKNRLINSLTCRNYKLDMVFSSVFSKSAQKIINLLIGEDPYTKEDILCCVDSRCRASQEDILEACNGFEFDAVEKKIIAHTRQHLQFLEEQIRTLDEEIDMLAAQYKKEIDLLMSVPGIGRTSAIKIIAEIGNNMDPFYTADKLARWAGLVPGRNESAGKKNSRHITKGGKYLKPVLVECAWAAIKAQNPYYRSKFNGIAGRQGKKRAIIAIARKILVSIWSMLKDGTEWHPKDMDDNGRPRELSLRKAKRNFKTVIRDLLDLGKTKEEIAIDLVTIINQS</sequence>
<evidence type="ECO:0000256" key="1">
    <source>
        <dbReference type="SAM" id="Coils"/>
    </source>
</evidence>
<feature type="coiled-coil region" evidence="1">
    <location>
        <begin position="229"/>
        <end position="256"/>
    </location>
</feature>
<evidence type="ECO:0000259" key="2">
    <source>
        <dbReference type="Pfam" id="PF01548"/>
    </source>
</evidence>
<feature type="domain" description="Transposase IS110-like N-terminal" evidence="2">
    <location>
        <begin position="15"/>
        <end position="161"/>
    </location>
</feature>
<dbReference type="GO" id="GO:0006313">
    <property type="term" value="P:DNA transposition"/>
    <property type="evidence" value="ECO:0007669"/>
    <property type="project" value="InterPro"/>
</dbReference>
<dbReference type="PANTHER" id="PTHR33055:SF15">
    <property type="entry name" value="TRANSPOSASE-RELATED"/>
    <property type="match status" value="1"/>
</dbReference>
<dbReference type="Pfam" id="PF01548">
    <property type="entry name" value="DEDD_Tnp_IS110"/>
    <property type="match status" value="1"/>
</dbReference>
<name>A0A0H5Q3D6_9ZZZZ</name>
<keyword evidence="1" id="KW-0175">Coiled coil</keyword>
<dbReference type="EMBL" id="LN853424">
    <property type="protein sequence ID" value="CRY95910.1"/>
    <property type="molecule type" value="Genomic_DNA"/>
</dbReference>